<feature type="coiled-coil region" evidence="1">
    <location>
        <begin position="317"/>
        <end position="364"/>
    </location>
</feature>
<dbReference type="Proteomes" id="UP000290261">
    <property type="component" value="Unassembled WGS sequence"/>
</dbReference>
<organism evidence="2 3">
    <name type="scientific">Flagellimonas olearia</name>
    <dbReference type="NCBI Taxonomy" id="552546"/>
    <lineage>
        <taxon>Bacteria</taxon>
        <taxon>Pseudomonadati</taxon>
        <taxon>Bacteroidota</taxon>
        <taxon>Flavobacteriia</taxon>
        <taxon>Flavobacteriales</taxon>
        <taxon>Flavobacteriaceae</taxon>
        <taxon>Flagellimonas</taxon>
    </lineage>
</organism>
<evidence type="ECO:0000313" key="3">
    <source>
        <dbReference type="Proteomes" id="UP000290261"/>
    </source>
</evidence>
<dbReference type="EMBL" id="JJMP01000008">
    <property type="protein sequence ID" value="RYC50833.1"/>
    <property type="molecule type" value="Genomic_DNA"/>
</dbReference>
<name>A0A444VJA1_9FLAO</name>
<evidence type="ECO:0000313" key="2">
    <source>
        <dbReference type="EMBL" id="RYC50833.1"/>
    </source>
</evidence>
<gene>
    <name evidence="2" type="ORF">DN53_17110</name>
</gene>
<keyword evidence="3" id="KW-1185">Reference proteome</keyword>
<sequence>MEEWNAIIEKEFPDLNTSRVRSGSQISNRILYNLYSDKYFVPFANRSFGKFNLTLGTSKWKKLRNCRSKKKYESLEHIGWLHHFGLEPLWNQRVTERVKTKSADLNKLRIEYSDLVHKLKLGSASFDDIIKYESSAKTKFGMLMPSEIEYLLNLIIEQKTIVADRTLLSKANEYALKDVSATSLQQLYNFRTSYSMIYNRSSNMTKENVNKIINERIGSILTSIITQERIVLKQIGMDEGSFDKTASFYNDFQKSYSNFLNYPIVKELQKEIINRRTAIVSNIHPYISNRINQSTTLNELDKIELHYLKHVNQDNTIISLKKQLESKEASIKEEERKIALSLKKEEEEKNRIRKNNAVKRLLANSQKTISQIDFMAIKNDLRNNTNKIAYYSDRDIDVNRVFQEYLKNLKLNPIYIGDKLRDNSLKIIEYEAVNNNIKFRTSQGIDCYWDSTSGVVTFNKKNVVDKVVNSTAWSIAQRCTSVKKILEEVKSFKFKVVGVKLHEELGIPISWDTRLVEEICGQNAIYSDCRTPCNTWLRKGSDNFFLAVGK</sequence>
<accession>A0A444VJA1</accession>
<dbReference type="AlphaFoldDB" id="A0A444VJA1"/>
<keyword evidence="1" id="KW-0175">Coiled coil</keyword>
<reference evidence="2 3" key="1">
    <citation type="submission" date="2014-04" db="EMBL/GenBank/DDBJ databases">
        <title>Whole genome of Muricauda olearia.</title>
        <authorList>
            <person name="Zhang X.-H."/>
            <person name="Tang K."/>
        </authorList>
    </citation>
    <scope>NUCLEOTIDE SEQUENCE [LARGE SCALE GENOMIC DNA]</scope>
    <source>
        <strain evidence="2 3">Th120</strain>
    </source>
</reference>
<protein>
    <submittedName>
        <fullName evidence="2">Uncharacterized protein</fullName>
    </submittedName>
</protein>
<evidence type="ECO:0000256" key="1">
    <source>
        <dbReference type="SAM" id="Coils"/>
    </source>
</evidence>
<proteinExistence type="predicted"/>
<comment type="caution">
    <text evidence="2">The sequence shown here is derived from an EMBL/GenBank/DDBJ whole genome shotgun (WGS) entry which is preliminary data.</text>
</comment>